<reference evidence="1 2" key="1">
    <citation type="journal article" date="2020" name="Microb. Ecol.">
        <title>Ecogenomics of the Marine Benthic Filamentous Cyanobacterium Adonisia.</title>
        <authorList>
            <person name="Walter J.M."/>
            <person name="Coutinho F.H."/>
            <person name="Leomil L."/>
            <person name="Hargreaves P.I."/>
            <person name="Campeao M.E."/>
            <person name="Vieira V.V."/>
            <person name="Silva B.S."/>
            <person name="Fistarol G.O."/>
            <person name="Salomon P.S."/>
            <person name="Sawabe T."/>
            <person name="Mino S."/>
            <person name="Hosokawa M."/>
            <person name="Miyashita H."/>
            <person name="Maruyama F."/>
            <person name="van Verk M.C."/>
            <person name="Dutilh B.E."/>
            <person name="Thompson C.C."/>
            <person name="Thompson F.L."/>
        </authorList>
    </citation>
    <scope>NUCLEOTIDE SEQUENCE [LARGE SCALE GENOMIC DNA]</scope>
    <source>
        <strain evidence="1 2">CCMR0081</strain>
    </source>
</reference>
<dbReference type="AlphaFoldDB" id="A0A6M0RQD0"/>
<dbReference type="Proteomes" id="UP000481033">
    <property type="component" value="Unassembled WGS sequence"/>
</dbReference>
<comment type="caution">
    <text evidence="1">The sequence shown here is derived from an EMBL/GenBank/DDBJ whole genome shotgun (WGS) entry which is preliminary data.</text>
</comment>
<evidence type="ECO:0000313" key="2">
    <source>
        <dbReference type="Proteomes" id="UP000481033"/>
    </source>
</evidence>
<sequence>MPEFTPFSSQQVHCPYCGAIADRYFLDLSQLSEQVAQRCAADDFVTRTVCDHCDYLMVLCTKSDAVLEAYIAGF</sequence>
<name>A0A6M0RQD0_9CYAN</name>
<evidence type="ECO:0000313" key="1">
    <source>
        <dbReference type="EMBL" id="NEZ58080.1"/>
    </source>
</evidence>
<dbReference type="RefSeq" id="WP_163700366.1">
    <property type="nucleotide sequence ID" value="NZ_QXHD01000004.1"/>
</dbReference>
<accession>A0A6M0RQD0</accession>
<protein>
    <submittedName>
        <fullName evidence="1">Pyruvate formate lyase-activating protein</fullName>
    </submittedName>
</protein>
<keyword evidence="1" id="KW-0456">Lyase</keyword>
<keyword evidence="1" id="KW-0670">Pyruvate</keyword>
<dbReference type="GO" id="GO:0016829">
    <property type="term" value="F:lyase activity"/>
    <property type="evidence" value="ECO:0007669"/>
    <property type="project" value="UniProtKB-KW"/>
</dbReference>
<proteinExistence type="predicted"/>
<gene>
    <name evidence="1" type="ORF">DXZ20_21015</name>
</gene>
<keyword evidence="2" id="KW-1185">Reference proteome</keyword>
<organism evidence="1 2">
    <name type="scientific">Adonisia turfae CCMR0081</name>
    <dbReference type="NCBI Taxonomy" id="2292702"/>
    <lineage>
        <taxon>Bacteria</taxon>
        <taxon>Bacillati</taxon>
        <taxon>Cyanobacteriota</taxon>
        <taxon>Adonisia</taxon>
        <taxon>Adonisia turfae</taxon>
    </lineage>
</organism>
<dbReference type="EMBL" id="QXHD01000004">
    <property type="protein sequence ID" value="NEZ58080.1"/>
    <property type="molecule type" value="Genomic_DNA"/>
</dbReference>